<dbReference type="Gene3D" id="1.20.144.10">
    <property type="entry name" value="Phosphatidic acid phosphatase type 2/haloperoxidase"/>
    <property type="match status" value="1"/>
</dbReference>
<dbReference type="Proteomes" id="UP000250462">
    <property type="component" value="Unassembled WGS sequence"/>
</dbReference>
<dbReference type="OrthoDB" id="4935320at2"/>
<reference evidence="3 4" key="1">
    <citation type="submission" date="2018-06" db="EMBL/GenBank/DDBJ databases">
        <title>Phytoactinopolyspora halophila sp. nov., a novel halophilic actinomycete isolated from a saline soil in China.</title>
        <authorList>
            <person name="Tang S.-K."/>
        </authorList>
    </citation>
    <scope>NUCLEOTIDE SEQUENCE [LARGE SCALE GENOMIC DNA]</scope>
    <source>
        <strain evidence="3 4">YIM 96934</strain>
    </source>
</reference>
<sequence>MSRVDTAPARSERFATVLTTVFAPAHLVIGVLPIIGAASDTSAIRGLGWGTLAALLVGVLPYTWVLYAVRRGRFSSPHIPDRAQRLLPLAVAAAAAAGGLLTLAILGAPQQLIALLVAMLTGLVVTTTITLRWKISIHTAVAAGTATILTIVFGPALTASAIIAVTTGWSRIRLRDHTTAQVLAGAILGTIIAATVFIALR</sequence>
<comment type="caution">
    <text evidence="3">The sequence shown here is derived from an EMBL/GenBank/DDBJ whole genome shotgun (WGS) entry which is preliminary data.</text>
</comment>
<keyword evidence="1" id="KW-0812">Transmembrane</keyword>
<dbReference type="RefSeq" id="WP_112258778.1">
    <property type="nucleotide sequence ID" value="NZ_QMIG01000013.1"/>
</dbReference>
<proteinExistence type="predicted"/>
<accession>A0A329QLM9</accession>
<dbReference type="EMBL" id="QMIG01000013">
    <property type="protein sequence ID" value="RAW13267.1"/>
    <property type="molecule type" value="Genomic_DNA"/>
</dbReference>
<feature type="transmembrane region" description="Helical" evidence="1">
    <location>
        <begin position="47"/>
        <end position="65"/>
    </location>
</feature>
<feature type="transmembrane region" description="Helical" evidence="1">
    <location>
        <begin position="140"/>
        <end position="166"/>
    </location>
</feature>
<dbReference type="InterPro" id="IPR000326">
    <property type="entry name" value="PAP2/HPO"/>
</dbReference>
<protein>
    <submittedName>
        <fullName evidence="3">Phosphoesterase PA-phosphatase</fullName>
    </submittedName>
</protein>
<feature type="domain" description="Phosphatidic acid phosphatase type 2/haloperoxidase" evidence="2">
    <location>
        <begin position="136"/>
        <end position="198"/>
    </location>
</feature>
<feature type="transmembrane region" description="Helical" evidence="1">
    <location>
        <begin position="86"/>
        <end position="106"/>
    </location>
</feature>
<name>A0A329QLM9_9ACTN</name>
<keyword evidence="1" id="KW-0472">Membrane</keyword>
<evidence type="ECO:0000259" key="2">
    <source>
        <dbReference type="Pfam" id="PF01569"/>
    </source>
</evidence>
<organism evidence="3 4">
    <name type="scientific">Phytoactinopolyspora halophila</name>
    <dbReference type="NCBI Taxonomy" id="1981511"/>
    <lineage>
        <taxon>Bacteria</taxon>
        <taxon>Bacillati</taxon>
        <taxon>Actinomycetota</taxon>
        <taxon>Actinomycetes</taxon>
        <taxon>Jiangellales</taxon>
        <taxon>Jiangellaceae</taxon>
        <taxon>Phytoactinopolyspora</taxon>
    </lineage>
</organism>
<dbReference type="AlphaFoldDB" id="A0A329QLM9"/>
<gene>
    <name evidence="3" type="ORF">DPM12_13135</name>
</gene>
<keyword evidence="4" id="KW-1185">Reference proteome</keyword>
<evidence type="ECO:0000256" key="1">
    <source>
        <dbReference type="SAM" id="Phobius"/>
    </source>
</evidence>
<evidence type="ECO:0000313" key="3">
    <source>
        <dbReference type="EMBL" id="RAW13267.1"/>
    </source>
</evidence>
<feature type="transmembrane region" description="Helical" evidence="1">
    <location>
        <begin position="12"/>
        <end position="35"/>
    </location>
</feature>
<dbReference type="Pfam" id="PF01569">
    <property type="entry name" value="PAP2"/>
    <property type="match status" value="1"/>
</dbReference>
<evidence type="ECO:0000313" key="4">
    <source>
        <dbReference type="Proteomes" id="UP000250462"/>
    </source>
</evidence>
<keyword evidence="1" id="KW-1133">Transmembrane helix</keyword>
<feature type="transmembrane region" description="Helical" evidence="1">
    <location>
        <begin position="112"/>
        <end position="133"/>
    </location>
</feature>
<feature type="transmembrane region" description="Helical" evidence="1">
    <location>
        <begin position="178"/>
        <end position="200"/>
    </location>
</feature>